<sequence>MWLELISPFYYTKQLCEDNLHDLMVLNCLNIVLTSITICVILLKSPIRVVDNRVDLK</sequence>
<evidence type="ECO:0000313" key="2">
    <source>
        <dbReference type="EMBL" id="QHT98528.1"/>
    </source>
</evidence>
<keyword evidence="1" id="KW-1133">Transmembrane helix</keyword>
<organism evidence="2">
    <name type="scientific">viral metagenome</name>
    <dbReference type="NCBI Taxonomy" id="1070528"/>
    <lineage>
        <taxon>unclassified sequences</taxon>
        <taxon>metagenomes</taxon>
        <taxon>organismal metagenomes</taxon>
    </lineage>
</organism>
<evidence type="ECO:0000256" key="1">
    <source>
        <dbReference type="SAM" id="Phobius"/>
    </source>
</evidence>
<proteinExistence type="predicted"/>
<name>A0A6C0IYV5_9ZZZZ</name>
<accession>A0A6C0IYV5</accession>
<protein>
    <submittedName>
        <fullName evidence="2">Uncharacterized protein</fullName>
    </submittedName>
</protein>
<reference evidence="2" key="1">
    <citation type="journal article" date="2020" name="Nature">
        <title>Giant virus diversity and host interactions through global metagenomics.</title>
        <authorList>
            <person name="Schulz F."/>
            <person name="Roux S."/>
            <person name="Paez-Espino D."/>
            <person name="Jungbluth S."/>
            <person name="Walsh D.A."/>
            <person name="Denef V.J."/>
            <person name="McMahon K.D."/>
            <person name="Konstantinidis K.T."/>
            <person name="Eloe-Fadrosh E.A."/>
            <person name="Kyrpides N.C."/>
            <person name="Woyke T."/>
        </authorList>
    </citation>
    <scope>NUCLEOTIDE SEQUENCE</scope>
    <source>
        <strain evidence="2">GVMAG-M-3300025652-16</strain>
    </source>
</reference>
<dbReference type="AlphaFoldDB" id="A0A6C0IYV5"/>
<feature type="transmembrane region" description="Helical" evidence="1">
    <location>
        <begin position="20"/>
        <end position="43"/>
    </location>
</feature>
<keyword evidence="1" id="KW-0812">Transmembrane</keyword>
<keyword evidence="1" id="KW-0472">Membrane</keyword>
<dbReference type="EMBL" id="MN740292">
    <property type="protein sequence ID" value="QHT98528.1"/>
    <property type="molecule type" value="Genomic_DNA"/>
</dbReference>